<protein>
    <submittedName>
        <fullName evidence="1">Uncharacterized protein</fullName>
    </submittedName>
</protein>
<evidence type="ECO:0000313" key="1">
    <source>
        <dbReference type="EMBL" id="MBB4120214.1"/>
    </source>
</evidence>
<keyword evidence="2" id="KW-1185">Reference proteome</keyword>
<proteinExistence type="predicted"/>
<organism evidence="1 2">
    <name type="scientific">Martelella radicis</name>
    <dbReference type="NCBI Taxonomy" id="1397476"/>
    <lineage>
        <taxon>Bacteria</taxon>
        <taxon>Pseudomonadati</taxon>
        <taxon>Pseudomonadota</taxon>
        <taxon>Alphaproteobacteria</taxon>
        <taxon>Hyphomicrobiales</taxon>
        <taxon>Aurantimonadaceae</taxon>
        <taxon>Martelella</taxon>
    </lineage>
</organism>
<reference evidence="1 2" key="1">
    <citation type="submission" date="2020-08" db="EMBL/GenBank/DDBJ databases">
        <title>Genomic Encyclopedia of Type Strains, Phase IV (KMG-IV): sequencing the most valuable type-strain genomes for metagenomic binning, comparative biology and taxonomic classification.</title>
        <authorList>
            <person name="Goeker M."/>
        </authorList>
    </citation>
    <scope>NUCLEOTIDE SEQUENCE [LARGE SCALE GENOMIC DNA]</scope>
    <source>
        <strain evidence="1 2">DSM 28101</strain>
    </source>
</reference>
<name>A0A7W6KHB2_9HYPH</name>
<dbReference type="EMBL" id="JACIDZ010000001">
    <property type="protein sequence ID" value="MBB4120214.1"/>
    <property type="molecule type" value="Genomic_DNA"/>
</dbReference>
<evidence type="ECO:0000313" key="2">
    <source>
        <dbReference type="Proteomes" id="UP000530571"/>
    </source>
</evidence>
<sequence>MNLQIAAKLAREMQPNPLSRSRLHGNLCNQTTPYLKESKMEEFTVGDLRRHLKVFSDDTVLEIAGGLTFYRLKLVDDKVVFLEFNEAEAELSPKDRKNIQVAFMRIPDMDAS</sequence>
<dbReference type="RefSeq" id="WP_183481097.1">
    <property type="nucleotide sequence ID" value="NZ_JACIDZ010000001.1"/>
</dbReference>
<accession>A0A7W6KHB2</accession>
<dbReference type="Proteomes" id="UP000530571">
    <property type="component" value="Unassembled WGS sequence"/>
</dbReference>
<gene>
    <name evidence="1" type="ORF">GGR30_000109</name>
</gene>
<dbReference type="AlphaFoldDB" id="A0A7W6KHB2"/>
<comment type="caution">
    <text evidence="1">The sequence shown here is derived from an EMBL/GenBank/DDBJ whole genome shotgun (WGS) entry which is preliminary data.</text>
</comment>